<dbReference type="RefSeq" id="WP_249287457.1">
    <property type="nucleotide sequence ID" value="NZ_JACRWC010000108.1"/>
</dbReference>
<accession>A0A923NDP7</accession>
<evidence type="ECO:0000313" key="2">
    <source>
        <dbReference type="EMBL" id="MBC6000123.1"/>
    </source>
</evidence>
<organism evidence="2 3">
    <name type="scientific">Lentihominibacter faecis</name>
    <dbReference type="NCBI Taxonomy" id="2764712"/>
    <lineage>
        <taxon>Bacteria</taxon>
        <taxon>Bacillati</taxon>
        <taxon>Bacillota</taxon>
        <taxon>Clostridia</taxon>
        <taxon>Peptostreptococcales</taxon>
        <taxon>Anaerovoracaceae</taxon>
        <taxon>Lentihominibacter</taxon>
    </lineage>
</organism>
<proteinExistence type="predicted"/>
<feature type="region of interest" description="Disordered" evidence="1">
    <location>
        <begin position="186"/>
        <end position="208"/>
    </location>
</feature>
<dbReference type="EMBL" id="JACRWC010000108">
    <property type="protein sequence ID" value="MBC6000123.1"/>
    <property type="molecule type" value="Genomic_DNA"/>
</dbReference>
<dbReference type="Proteomes" id="UP000644115">
    <property type="component" value="Unassembled WGS sequence"/>
</dbReference>
<protein>
    <submittedName>
        <fullName evidence="2">Uncharacterized protein</fullName>
    </submittedName>
</protein>
<sequence>MAQISRYPAKVMNITQSYKGSYSHSKNYNGSPRDYPIDEACADAGRSYFYAPFDCVVKRIYGVGSKGVNTIWIQSTAPVQTPAFKDHVTVMVIHPNDDTLRRLRVGQLFRKGTAMFLEGTDGRATGNHFHISCGRGRLRGNGWRKNSLGKFVIDVSGGAVPPEKVFYVDTSFTSVRQTKGLGFRRITGGTAGSSGPSGASGGDSASSSGIGRVYKVGRTVTLQVNLNVRSGPGTNYTRKRRSQLTANGKKHALNGVYAVYRKGTRVTIMAVRSIGADVWIKTPSGWICGKKGRRIYVK</sequence>
<gene>
    <name evidence="2" type="ORF">H8876_08935</name>
</gene>
<feature type="compositionally biased region" description="Low complexity" evidence="1">
    <location>
        <begin position="193"/>
        <end position="208"/>
    </location>
</feature>
<dbReference type="AlphaFoldDB" id="A0A923NDP7"/>
<name>A0A923NDP7_9FIRM</name>
<keyword evidence="3" id="KW-1185">Reference proteome</keyword>
<comment type="caution">
    <text evidence="2">The sequence shown here is derived from an EMBL/GenBank/DDBJ whole genome shotgun (WGS) entry which is preliminary data.</text>
</comment>
<evidence type="ECO:0000256" key="1">
    <source>
        <dbReference type="SAM" id="MobiDB-lite"/>
    </source>
</evidence>
<evidence type="ECO:0000313" key="3">
    <source>
        <dbReference type="Proteomes" id="UP000644115"/>
    </source>
</evidence>
<dbReference type="Gene3D" id="2.70.70.10">
    <property type="entry name" value="Glucose Permease (Domain IIA)"/>
    <property type="match status" value="1"/>
</dbReference>
<reference evidence="2" key="1">
    <citation type="submission" date="2020-08" db="EMBL/GenBank/DDBJ databases">
        <authorList>
            <person name="Liu C."/>
            <person name="Sun Q."/>
        </authorList>
    </citation>
    <scope>NUCLEOTIDE SEQUENCE</scope>
    <source>
        <strain evidence="2">BX16</strain>
    </source>
</reference>
<dbReference type="InterPro" id="IPR011055">
    <property type="entry name" value="Dup_hybrid_motif"/>
</dbReference>